<keyword evidence="1" id="KW-0732">Signal</keyword>
<sequence length="116" mass="13036">MNIMDNNNVMWLFITAAYVVLTETENRVNANWKECGTTFQKEVKIHDLPRIVIPKKAEHKAVIADCLIEGMDVFFYSAVDLTGATRDRNVVNVTLTLNVTFTTFPSLVVPVESTGE</sequence>
<reference evidence="2" key="1">
    <citation type="journal article" date="2023" name="Insect Mol. Biol.">
        <title>Genome sequencing provides insights into the evolution of gene families encoding plant cell wall-degrading enzymes in longhorned beetles.</title>
        <authorList>
            <person name="Shin N.R."/>
            <person name="Okamura Y."/>
            <person name="Kirsch R."/>
            <person name="Pauchet Y."/>
        </authorList>
    </citation>
    <scope>NUCLEOTIDE SEQUENCE</scope>
    <source>
        <strain evidence="2">MMC_N1</strain>
    </source>
</reference>
<dbReference type="Proteomes" id="UP001162164">
    <property type="component" value="Unassembled WGS sequence"/>
</dbReference>
<organism evidence="2 3">
    <name type="scientific">Molorchus minor</name>
    <dbReference type="NCBI Taxonomy" id="1323400"/>
    <lineage>
        <taxon>Eukaryota</taxon>
        <taxon>Metazoa</taxon>
        <taxon>Ecdysozoa</taxon>
        <taxon>Arthropoda</taxon>
        <taxon>Hexapoda</taxon>
        <taxon>Insecta</taxon>
        <taxon>Pterygota</taxon>
        <taxon>Neoptera</taxon>
        <taxon>Endopterygota</taxon>
        <taxon>Coleoptera</taxon>
        <taxon>Polyphaga</taxon>
        <taxon>Cucujiformia</taxon>
        <taxon>Chrysomeloidea</taxon>
        <taxon>Cerambycidae</taxon>
        <taxon>Lamiinae</taxon>
        <taxon>Monochamini</taxon>
        <taxon>Molorchus</taxon>
    </lineage>
</organism>
<feature type="signal peptide" evidence="1">
    <location>
        <begin position="1"/>
        <end position="24"/>
    </location>
</feature>
<accession>A0ABQ9J3K6</accession>
<comment type="caution">
    <text evidence="2">The sequence shown here is derived from an EMBL/GenBank/DDBJ whole genome shotgun (WGS) entry which is preliminary data.</text>
</comment>
<gene>
    <name evidence="2" type="ORF">NQ317_013843</name>
</gene>
<keyword evidence="3" id="KW-1185">Reference proteome</keyword>
<name>A0ABQ9J3K6_9CUCU</name>
<evidence type="ECO:0000256" key="1">
    <source>
        <dbReference type="SAM" id="SignalP"/>
    </source>
</evidence>
<dbReference type="EMBL" id="JAPWTJ010001325">
    <property type="protein sequence ID" value="KAJ8972528.1"/>
    <property type="molecule type" value="Genomic_DNA"/>
</dbReference>
<protein>
    <submittedName>
        <fullName evidence="2">Uncharacterized protein</fullName>
    </submittedName>
</protein>
<feature type="chain" id="PRO_5046615629" evidence="1">
    <location>
        <begin position="25"/>
        <end position="116"/>
    </location>
</feature>
<proteinExistence type="predicted"/>
<evidence type="ECO:0000313" key="3">
    <source>
        <dbReference type="Proteomes" id="UP001162164"/>
    </source>
</evidence>
<evidence type="ECO:0000313" key="2">
    <source>
        <dbReference type="EMBL" id="KAJ8972528.1"/>
    </source>
</evidence>